<name>A0AAV7LLX5_PLEWA</name>
<feature type="region of interest" description="Disordered" evidence="1">
    <location>
        <begin position="115"/>
        <end position="136"/>
    </location>
</feature>
<keyword evidence="3" id="KW-1185">Reference proteome</keyword>
<evidence type="ECO:0000313" key="3">
    <source>
        <dbReference type="Proteomes" id="UP001066276"/>
    </source>
</evidence>
<comment type="caution">
    <text evidence="2">The sequence shown here is derived from an EMBL/GenBank/DDBJ whole genome shotgun (WGS) entry which is preliminary data.</text>
</comment>
<gene>
    <name evidence="2" type="ORF">NDU88_003063</name>
</gene>
<protein>
    <submittedName>
        <fullName evidence="2">Uncharacterized protein</fullName>
    </submittedName>
</protein>
<sequence>MPAVVRPLVESQRLTCSDSRSSNRRRGMASDERVQAALGLLQEAGRLDLVRNAVLGPLWPAWREGWRWPSWPDRPHCVHAVKQSVSLKGGAEGIWDRLWGRGGEVIYLPAPRASPRCQGHGDQGIGPKGPAWRPLE</sequence>
<proteinExistence type="predicted"/>
<accession>A0AAV7LLX5</accession>
<dbReference type="Proteomes" id="UP001066276">
    <property type="component" value="Chromosome 11"/>
</dbReference>
<reference evidence="2" key="1">
    <citation type="journal article" date="2022" name="bioRxiv">
        <title>Sequencing and chromosome-scale assembly of the giantPleurodeles waltlgenome.</title>
        <authorList>
            <person name="Brown T."/>
            <person name="Elewa A."/>
            <person name="Iarovenko S."/>
            <person name="Subramanian E."/>
            <person name="Araus A.J."/>
            <person name="Petzold A."/>
            <person name="Susuki M."/>
            <person name="Suzuki K.-i.T."/>
            <person name="Hayashi T."/>
            <person name="Toyoda A."/>
            <person name="Oliveira C."/>
            <person name="Osipova E."/>
            <person name="Leigh N.D."/>
            <person name="Simon A."/>
            <person name="Yun M.H."/>
        </authorList>
    </citation>
    <scope>NUCLEOTIDE SEQUENCE</scope>
    <source>
        <strain evidence="2">20211129_DDA</strain>
        <tissue evidence="2">Liver</tissue>
    </source>
</reference>
<evidence type="ECO:0000313" key="2">
    <source>
        <dbReference type="EMBL" id="KAJ1089923.1"/>
    </source>
</evidence>
<dbReference type="AlphaFoldDB" id="A0AAV7LLX5"/>
<organism evidence="2 3">
    <name type="scientific">Pleurodeles waltl</name>
    <name type="common">Iberian ribbed newt</name>
    <dbReference type="NCBI Taxonomy" id="8319"/>
    <lineage>
        <taxon>Eukaryota</taxon>
        <taxon>Metazoa</taxon>
        <taxon>Chordata</taxon>
        <taxon>Craniata</taxon>
        <taxon>Vertebrata</taxon>
        <taxon>Euteleostomi</taxon>
        <taxon>Amphibia</taxon>
        <taxon>Batrachia</taxon>
        <taxon>Caudata</taxon>
        <taxon>Salamandroidea</taxon>
        <taxon>Salamandridae</taxon>
        <taxon>Pleurodelinae</taxon>
        <taxon>Pleurodeles</taxon>
    </lineage>
</organism>
<dbReference type="EMBL" id="JANPWB010000015">
    <property type="protein sequence ID" value="KAJ1089923.1"/>
    <property type="molecule type" value="Genomic_DNA"/>
</dbReference>
<evidence type="ECO:0000256" key="1">
    <source>
        <dbReference type="SAM" id="MobiDB-lite"/>
    </source>
</evidence>